<dbReference type="EMBL" id="JACBZH010000001">
    <property type="protein sequence ID" value="NYH87857.1"/>
    <property type="molecule type" value="Genomic_DNA"/>
</dbReference>
<dbReference type="Proteomes" id="UP000579605">
    <property type="component" value="Unassembled WGS sequence"/>
</dbReference>
<keyword evidence="1" id="KW-0378">Hydrolase</keyword>
<evidence type="ECO:0000313" key="2">
    <source>
        <dbReference type="Proteomes" id="UP000579605"/>
    </source>
</evidence>
<accession>A0A852Z394</accession>
<name>A0A852Z394_9ACTN</name>
<organism evidence="1 2">
    <name type="scientific">Actinopolymorpha rutila</name>
    <dbReference type="NCBI Taxonomy" id="446787"/>
    <lineage>
        <taxon>Bacteria</taxon>
        <taxon>Bacillati</taxon>
        <taxon>Actinomycetota</taxon>
        <taxon>Actinomycetes</taxon>
        <taxon>Propionibacteriales</taxon>
        <taxon>Actinopolymorphaceae</taxon>
        <taxon>Actinopolymorpha</taxon>
    </lineage>
</organism>
<comment type="caution">
    <text evidence="1">The sequence shown here is derived from an EMBL/GenBank/DDBJ whole genome shotgun (WGS) entry which is preliminary data.</text>
</comment>
<reference evidence="1 2" key="1">
    <citation type="submission" date="2020-07" db="EMBL/GenBank/DDBJ databases">
        <title>Sequencing the genomes of 1000 actinobacteria strains.</title>
        <authorList>
            <person name="Klenk H.-P."/>
        </authorList>
    </citation>
    <scope>NUCLEOTIDE SEQUENCE [LARGE SCALE GENOMIC DNA]</scope>
    <source>
        <strain evidence="1 2">DSM 18448</strain>
    </source>
</reference>
<protein>
    <submittedName>
        <fullName evidence="1">Phospholipase C</fullName>
        <ecNumber evidence="1">3.1.4.3</ecNumber>
    </submittedName>
</protein>
<sequence length="40" mass="4650">MVDWPTDDGWYDIEVQAVEDPTFRRRLVGRIEDGRAGRTA</sequence>
<dbReference type="AlphaFoldDB" id="A0A852Z394"/>
<keyword evidence="2" id="KW-1185">Reference proteome</keyword>
<dbReference type="GO" id="GO:0034480">
    <property type="term" value="F:phosphatidylcholine phospholipase C activity"/>
    <property type="evidence" value="ECO:0007669"/>
    <property type="project" value="UniProtKB-EC"/>
</dbReference>
<proteinExistence type="predicted"/>
<evidence type="ECO:0000313" key="1">
    <source>
        <dbReference type="EMBL" id="NYH87857.1"/>
    </source>
</evidence>
<gene>
    <name evidence="1" type="ORF">F4554_000495</name>
</gene>
<dbReference type="EC" id="3.1.4.3" evidence="1"/>